<organism evidence="1 2">
    <name type="scientific">Setaria viridis</name>
    <name type="common">Green bristlegrass</name>
    <name type="synonym">Setaria italica subsp. viridis</name>
    <dbReference type="NCBI Taxonomy" id="4556"/>
    <lineage>
        <taxon>Eukaryota</taxon>
        <taxon>Viridiplantae</taxon>
        <taxon>Streptophyta</taxon>
        <taxon>Embryophyta</taxon>
        <taxon>Tracheophyta</taxon>
        <taxon>Spermatophyta</taxon>
        <taxon>Magnoliopsida</taxon>
        <taxon>Liliopsida</taxon>
        <taxon>Poales</taxon>
        <taxon>Poaceae</taxon>
        <taxon>PACMAD clade</taxon>
        <taxon>Panicoideae</taxon>
        <taxon>Panicodae</taxon>
        <taxon>Paniceae</taxon>
        <taxon>Cenchrinae</taxon>
        <taxon>Setaria</taxon>
    </lineage>
</organism>
<proteinExistence type="predicted"/>
<name>A0A4U6W7W2_SETVI</name>
<dbReference type="Gramene" id="TKW36909">
    <property type="protein sequence ID" value="TKW36909"/>
    <property type="gene ID" value="SEVIR_1G012650v2"/>
</dbReference>
<sequence>MAIGTTAQREKSTGAGDCCLWFSKSSEFPPHLIFPHQTLLHTWHEFVGNSIDAGPENTQIVSSHSRFTRLYLVEDK</sequence>
<evidence type="ECO:0000313" key="1">
    <source>
        <dbReference type="EMBL" id="TKW36909.1"/>
    </source>
</evidence>
<reference evidence="1" key="1">
    <citation type="submission" date="2019-03" db="EMBL/GenBank/DDBJ databases">
        <title>WGS assembly of Setaria viridis.</title>
        <authorList>
            <person name="Huang P."/>
            <person name="Jenkins J."/>
            <person name="Grimwood J."/>
            <person name="Barry K."/>
            <person name="Healey A."/>
            <person name="Mamidi S."/>
            <person name="Sreedasyam A."/>
            <person name="Shu S."/>
            <person name="Feldman M."/>
            <person name="Wu J."/>
            <person name="Yu Y."/>
            <person name="Chen C."/>
            <person name="Johnson J."/>
            <person name="Rokhsar D."/>
            <person name="Baxter I."/>
            <person name="Schmutz J."/>
            <person name="Brutnell T."/>
            <person name="Kellogg E."/>
        </authorList>
    </citation>
    <scope>NUCLEOTIDE SEQUENCE [LARGE SCALE GENOMIC DNA]</scope>
</reference>
<dbReference type="AlphaFoldDB" id="A0A4U6W7W2"/>
<keyword evidence="2" id="KW-1185">Reference proteome</keyword>
<evidence type="ECO:0000313" key="2">
    <source>
        <dbReference type="Proteomes" id="UP000298652"/>
    </source>
</evidence>
<protein>
    <submittedName>
        <fullName evidence="1">Uncharacterized protein</fullName>
    </submittedName>
</protein>
<gene>
    <name evidence="1" type="ORF">SEVIR_1G012650v2</name>
</gene>
<dbReference type="Proteomes" id="UP000298652">
    <property type="component" value="Chromosome 1"/>
</dbReference>
<accession>A0A4U6W7W2</accession>
<dbReference type="EMBL" id="CM016552">
    <property type="protein sequence ID" value="TKW36909.1"/>
    <property type="molecule type" value="Genomic_DNA"/>
</dbReference>